<evidence type="ECO:0000313" key="3">
    <source>
        <dbReference type="EMBL" id="MFD1806428.1"/>
    </source>
</evidence>
<evidence type="ECO:0000313" key="4">
    <source>
        <dbReference type="Proteomes" id="UP001597420"/>
    </source>
</evidence>
<proteinExistence type="predicted"/>
<evidence type="ECO:0000256" key="2">
    <source>
        <dbReference type="SAM" id="Phobius"/>
    </source>
</evidence>
<keyword evidence="2" id="KW-0472">Membrane</keyword>
<dbReference type="Pfam" id="PF10828">
    <property type="entry name" value="DUF2570"/>
    <property type="match status" value="1"/>
</dbReference>
<organism evidence="3 4">
    <name type="scientific">Pasteurella oralis</name>
    <dbReference type="NCBI Taxonomy" id="1071947"/>
    <lineage>
        <taxon>Bacteria</taxon>
        <taxon>Pseudomonadati</taxon>
        <taxon>Pseudomonadota</taxon>
        <taxon>Gammaproteobacteria</taxon>
        <taxon>Pasteurellales</taxon>
        <taxon>Pasteurellaceae</taxon>
        <taxon>Pasteurella</taxon>
    </lineage>
</organism>
<evidence type="ECO:0000256" key="1">
    <source>
        <dbReference type="SAM" id="Coils"/>
    </source>
</evidence>
<comment type="caution">
    <text evidence="3">The sequence shown here is derived from an EMBL/GenBank/DDBJ whole genome shotgun (WGS) entry which is preliminary data.</text>
</comment>
<keyword evidence="2" id="KW-1133">Transmembrane helix</keyword>
<keyword evidence="2" id="KW-0812">Transmembrane</keyword>
<dbReference type="InterPro" id="IPR022538">
    <property type="entry name" value="DUF2570"/>
</dbReference>
<keyword evidence="1" id="KW-0175">Coiled coil</keyword>
<keyword evidence="4" id="KW-1185">Reference proteome</keyword>
<dbReference type="RefSeq" id="WP_379098581.1">
    <property type="nucleotide sequence ID" value="NZ_JBHUFP010000015.1"/>
</dbReference>
<reference evidence="4" key="1">
    <citation type="journal article" date="2019" name="Int. J. Syst. Evol. Microbiol.">
        <title>The Global Catalogue of Microorganisms (GCM) 10K type strain sequencing project: providing services to taxonomists for standard genome sequencing and annotation.</title>
        <authorList>
            <consortium name="The Broad Institute Genomics Platform"/>
            <consortium name="The Broad Institute Genome Sequencing Center for Infectious Disease"/>
            <person name="Wu L."/>
            <person name="Ma J."/>
        </authorList>
    </citation>
    <scope>NUCLEOTIDE SEQUENCE [LARGE SCALE GENOMIC DNA]</scope>
    <source>
        <strain evidence="4">CCM 7950</strain>
    </source>
</reference>
<name>A0ABW4NVM3_9PAST</name>
<sequence>MFSGLIRPILTPIILAVSVVLWMWIQWQVYSGLKAENATQAQTIVQQSAVISNLEKQAEINRQLTLEISRLESELRKQEDDAINSISHDEKSTDAYNANAPRSIIDFLRK</sequence>
<dbReference type="Proteomes" id="UP001597420">
    <property type="component" value="Unassembled WGS sequence"/>
</dbReference>
<gene>
    <name evidence="3" type="ORF">ACFSAV_08655</name>
</gene>
<feature type="coiled-coil region" evidence="1">
    <location>
        <begin position="54"/>
        <end position="81"/>
    </location>
</feature>
<feature type="transmembrane region" description="Helical" evidence="2">
    <location>
        <begin position="6"/>
        <end position="25"/>
    </location>
</feature>
<accession>A0ABW4NVM3</accession>
<protein>
    <submittedName>
        <fullName evidence="3">DUF2570 family protein</fullName>
    </submittedName>
</protein>
<dbReference type="EMBL" id="JBHUFP010000015">
    <property type="protein sequence ID" value="MFD1806428.1"/>
    <property type="molecule type" value="Genomic_DNA"/>
</dbReference>